<dbReference type="PANTHER" id="PTHR32282:SF11">
    <property type="entry name" value="PENICILLIN-BINDING PROTEIN 1B"/>
    <property type="match status" value="1"/>
</dbReference>
<dbReference type="Pfam" id="PF00912">
    <property type="entry name" value="Transgly"/>
    <property type="match status" value="1"/>
</dbReference>
<keyword evidence="18" id="KW-0812">Transmembrane</keyword>
<keyword evidence="9" id="KW-0808">Transferase</keyword>
<keyword evidence="5" id="KW-1003">Cell membrane</keyword>
<dbReference type="GO" id="GO:0008360">
    <property type="term" value="P:regulation of cell shape"/>
    <property type="evidence" value="ECO:0007669"/>
    <property type="project" value="UniProtKB-KW"/>
</dbReference>
<keyword evidence="13 18" id="KW-0472">Membrane</keyword>
<dbReference type="GO" id="GO:0030288">
    <property type="term" value="C:outer membrane-bounded periplasmic space"/>
    <property type="evidence" value="ECO:0007669"/>
    <property type="project" value="TreeGrafter"/>
</dbReference>
<evidence type="ECO:0000256" key="10">
    <source>
        <dbReference type="ARBA" id="ARBA00022801"/>
    </source>
</evidence>
<dbReference type="InterPro" id="IPR001460">
    <property type="entry name" value="PCN-bd_Tpept"/>
</dbReference>
<dbReference type="GO" id="GO:0008955">
    <property type="term" value="F:peptidoglycan glycosyltransferase activity"/>
    <property type="evidence" value="ECO:0007669"/>
    <property type="project" value="UniProtKB-EC"/>
</dbReference>
<dbReference type="EMBL" id="PJND01000007">
    <property type="protein sequence ID" value="PKW28800.1"/>
    <property type="molecule type" value="Genomic_DNA"/>
</dbReference>
<dbReference type="Pfam" id="PF00905">
    <property type="entry name" value="Transpeptidase"/>
    <property type="match status" value="1"/>
</dbReference>
<keyword evidence="7" id="KW-0645">Protease</keyword>
<accession>A0A497V0J4</accession>
<comment type="caution">
    <text evidence="22">The sequence shown here is derived from an EMBL/GenBank/DDBJ whole genome shotgun (WGS) entry which is preliminary data.</text>
</comment>
<reference evidence="22 24" key="2">
    <citation type="submission" date="2018-10" db="EMBL/GenBank/DDBJ databases">
        <title>Genomic Encyclopedia of Archaeal and Bacterial Type Strains, Phase II (KMG-II): from individual species to whole genera.</title>
        <authorList>
            <person name="Goeker M."/>
        </authorList>
    </citation>
    <scope>NUCLEOTIDE SEQUENCE [LARGE SCALE GENOMIC DNA]</scope>
    <source>
        <strain evidence="22 24">DSM 21886</strain>
    </source>
</reference>
<evidence type="ECO:0000313" key="22">
    <source>
        <dbReference type="EMBL" id="RLJ35697.1"/>
    </source>
</evidence>
<keyword evidence="23" id="KW-1185">Reference proteome</keyword>
<feature type="transmembrane region" description="Helical" evidence="18">
    <location>
        <begin position="25"/>
        <end position="45"/>
    </location>
</feature>
<dbReference type="RefSeq" id="WP_101470928.1">
    <property type="nucleotide sequence ID" value="NZ_PJND01000007.1"/>
</dbReference>
<comment type="pathway">
    <text evidence="2">Cell wall biogenesis; peptidoglycan biosynthesis.</text>
</comment>
<comment type="catalytic activity">
    <reaction evidence="17">
        <text>[GlcNAc-(1-&gt;4)-Mur2Ac(oyl-L-Ala-gamma-D-Glu-L-Lys-D-Ala-D-Ala)](n)-di-trans,octa-cis-undecaprenyl diphosphate + beta-D-GlcNAc-(1-&gt;4)-Mur2Ac(oyl-L-Ala-gamma-D-Glu-L-Lys-D-Ala-D-Ala)-di-trans,octa-cis-undecaprenyl diphosphate = [GlcNAc-(1-&gt;4)-Mur2Ac(oyl-L-Ala-gamma-D-Glu-L-Lys-D-Ala-D-Ala)](n+1)-di-trans,octa-cis-undecaprenyl diphosphate + di-trans,octa-cis-undecaprenyl diphosphate + H(+)</text>
        <dbReference type="Rhea" id="RHEA:23708"/>
        <dbReference type="Rhea" id="RHEA-COMP:9602"/>
        <dbReference type="Rhea" id="RHEA-COMP:9603"/>
        <dbReference type="ChEBI" id="CHEBI:15378"/>
        <dbReference type="ChEBI" id="CHEBI:58405"/>
        <dbReference type="ChEBI" id="CHEBI:60033"/>
        <dbReference type="ChEBI" id="CHEBI:78435"/>
        <dbReference type="EC" id="2.4.99.28"/>
    </reaction>
</comment>
<keyword evidence="11" id="KW-0133">Cell shape</keyword>
<dbReference type="AlphaFoldDB" id="A0A497V0J4"/>
<dbReference type="InterPro" id="IPR023346">
    <property type="entry name" value="Lysozyme-like_dom_sf"/>
</dbReference>
<dbReference type="GO" id="GO:0006508">
    <property type="term" value="P:proteolysis"/>
    <property type="evidence" value="ECO:0007669"/>
    <property type="project" value="UniProtKB-KW"/>
</dbReference>
<dbReference type="GO" id="GO:0009002">
    <property type="term" value="F:serine-type D-Ala-D-Ala carboxypeptidase activity"/>
    <property type="evidence" value="ECO:0007669"/>
    <property type="project" value="UniProtKB-EC"/>
</dbReference>
<evidence type="ECO:0000313" key="24">
    <source>
        <dbReference type="Proteomes" id="UP000275027"/>
    </source>
</evidence>
<protein>
    <submittedName>
        <fullName evidence="22">Penicillin-binding protein 1A</fullName>
    </submittedName>
</protein>
<keyword evidence="18" id="KW-1133">Transmembrane helix</keyword>
<dbReference type="GO" id="GO:0005886">
    <property type="term" value="C:plasma membrane"/>
    <property type="evidence" value="ECO:0007669"/>
    <property type="project" value="UniProtKB-SubCell"/>
</dbReference>
<dbReference type="EMBL" id="RCCB01000010">
    <property type="protein sequence ID" value="RLJ35697.1"/>
    <property type="molecule type" value="Genomic_DNA"/>
</dbReference>
<evidence type="ECO:0000256" key="14">
    <source>
        <dbReference type="ARBA" id="ARBA00023268"/>
    </source>
</evidence>
<dbReference type="Gene3D" id="3.40.710.10">
    <property type="entry name" value="DD-peptidase/beta-lactamase superfamily"/>
    <property type="match status" value="2"/>
</dbReference>
<dbReference type="InterPro" id="IPR012338">
    <property type="entry name" value="Beta-lactam/transpept-like"/>
</dbReference>
<evidence type="ECO:0000256" key="18">
    <source>
        <dbReference type="SAM" id="Phobius"/>
    </source>
</evidence>
<gene>
    <name evidence="21" type="ORF">B0G92_0427</name>
    <name evidence="22" type="ORF">CLV50_1079</name>
</gene>
<dbReference type="GO" id="GO:0008658">
    <property type="term" value="F:penicillin binding"/>
    <property type="evidence" value="ECO:0007669"/>
    <property type="project" value="InterPro"/>
</dbReference>
<evidence type="ECO:0000256" key="9">
    <source>
        <dbReference type="ARBA" id="ARBA00022679"/>
    </source>
</evidence>
<evidence type="ECO:0000256" key="1">
    <source>
        <dbReference type="ARBA" id="ARBA00004236"/>
    </source>
</evidence>
<evidence type="ECO:0000256" key="13">
    <source>
        <dbReference type="ARBA" id="ARBA00023136"/>
    </source>
</evidence>
<dbReference type="SUPFAM" id="SSF56601">
    <property type="entry name" value="beta-lactamase/transpeptidase-like"/>
    <property type="match status" value="1"/>
</dbReference>
<keyword evidence="12" id="KW-0573">Peptidoglycan synthesis</keyword>
<evidence type="ECO:0000256" key="11">
    <source>
        <dbReference type="ARBA" id="ARBA00022960"/>
    </source>
</evidence>
<organism evidence="22 24">
    <name type="scientific">Flavobacterium lindanitolerans</name>
    <dbReference type="NCBI Taxonomy" id="428988"/>
    <lineage>
        <taxon>Bacteria</taxon>
        <taxon>Pseudomonadati</taxon>
        <taxon>Bacteroidota</taxon>
        <taxon>Flavobacteriia</taxon>
        <taxon>Flavobacteriales</taxon>
        <taxon>Flavobacteriaceae</taxon>
        <taxon>Flavobacterium</taxon>
    </lineage>
</organism>
<comment type="similarity">
    <text evidence="4">In the N-terminal section; belongs to the glycosyltransferase 51 family.</text>
</comment>
<dbReference type="Gene3D" id="1.10.3810.10">
    <property type="entry name" value="Biosynthetic peptidoglycan transglycosylase-like"/>
    <property type="match status" value="1"/>
</dbReference>
<evidence type="ECO:0000256" key="2">
    <source>
        <dbReference type="ARBA" id="ARBA00004752"/>
    </source>
</evidence>
<evidence type="ECO:0000256" key="7">
    <source>
        <dbReference type="ARBA" id="ARBA00022670"/>
    </source>
</evidence>
<comment type="similarity">
    <text evidence="3">In the C-terminal section; belongs to the transpeptidase family.</text>
</comment>
<evidence type="ECO:0000256" key="8">
    <source>
        <dbReference type="ARBA" id="ARBA00022676"/>
    </source>
</evidence>
<comment type="subcellular location">
    <subcellularLocation>
        <location evidence="1">Cell membrane</location>
    </subcellularLocation>
</comment>
<evidence type="ECO:0000313" key="23">
    <source>
        <dbReference type="Proteomes" id="UP000233767"/>
    </source>
</evidence>
<feature type="domain" description="Glycosyl transferase family 51" evidence="20">
    <location>
        <begin position="70"/>
        <end position="247"/>
    </location>
</feature>
<dbReference type="InterPro" id="IPR050396">
    <property type="entry name" value="Glycosyltr_51/Transpeptidase"/>
</dbReference>
<dbReference type="SUPFAM" id="SSF53955">
    <property type="entry name" value="Lysozyme-like"/>
    <property type="match status" value="1"/>
</dbReference>
<evidence type="ECO:0000256" key="15">
    <source>
        <dbReference type="ARBA" id="ARBA00023316"/>
    </source>
</evidence>
<evidence type="ECO:0000313" key="21">
    <source>
        <dbReference type="EMBL" id="PKW28800.1"/>
    </source>
</evidence>
<dbReference type="NCBIfam" id="TIGR02074">
    <property type="entry name" value="PBP_1a_fam"/>
    <property type="match status" value="1"/>
</dbReference>
<keyword evidence="10" id="KW-0378">Hydrolase</keyword>
<evidence type="ECO:0000256" key="6">
    <source>
        <dbReference type="ARBA" id="ARBA00022645"/>
    </source>
</evidence>
<reference evidence="21 23" key="1">
    <citation type="submission" date="2017-12" db="EMBL/GenBank/DDBJ databases">
        <title>Genomic Encyclopedia of Type Strains, Phase III (KMG-III): the genomes of soil and plant-associated and newly described type strains.</title>
        <authorList>
            <person name="Whitman W."/>
        </authorList>
    </citation>
    <scope>NUCLEOTIDE SEQUENCE [LARGE SCALE GENOMIC DNA]</scope>
    <source>
        <strain evidence="21 23">IP-10</strain>
    </source>
</reference>
<keyword evidence="8" id="KW-0328">Glycosyltransferase</keyword>
<evidence type="ECO:0000256" key="16">
    <source>
        <dbReference type="ARBA" id="ARBA00034000"/>
    </source>
</evidence>
<dbReference type="Proteomes" id="UP000275027">
    <property type="component" value="Unassembled WGS sequence"/>
</dbReference>
<evidence type="ECO:0000256" key="4">
    <source>
        <dbReference type="ARBA" id="ARBA00007739"/>
    </source>
</evidence>
<dbReference type="InterPro" id="IPR001264">
    <property type="entry name" value="Glyco_trans_51"/>
</dbReference>
<name>A0A497V0J4_9FLAO</name>
<evidence type="ECO:0000256" key="5">
    <source>
        <dbReference type="ARBA" id="ARBA00022475"/>
    </source>
</evidence>
<dbReference type="GO" id="GO:0071555">
    <property type="term" value="P:cell wall organization"/>
    <property type="evidence" value="ECO:0007669"/>
    <property type="project" value="UniProtKB-KW"/>
</dbReference>
<evidence type="ECO:0000259" key="20">
    <source>
        <dbReference type="Pfam" id="PF00912"/>
    </source>
</evidence>
<comment type="catalytic activity">
    <reaction evidence="16">
        <text>Preferential cleavage: (Ac)2-L-Lys-D-Ala-|-D-Ala. Also transpeptidation of peptidyl-alanyl moieties that are N-acyl substituents of D-alanine.</text>
        <dbReference type="EC" id="3.4.16.4"/>
    </reaction>
</comment>
<dbReference type="PANTHER" id="PTHR32282">
    <property type="entry name" value="BINDING PROTEIN TRANSPEPTIDASE, PUTATIVE-RELATED"/>
    <property type="match status" value="1"/>
</dbReference>
<dbReference type="InterPro" id="IPR036950">
    <property type="entry name" value="PBP_transglycosylase"/>
</dbReference>
<keyword evidence="14" id="KW-0511">Multifunctional enzyme</keyword>
<dbReference type="GO" id="GO:0009252">
    <property type="term" value="P:peptidoglycan biosynthetic process"/>
    <property type="evidence" value="ECO:0007669"/>
    <property type="project" value="UniProtKB-KW"/>
</dbReference>
<feature type="domain" description="Penicillin-binding protein transpeptidase" evidence="19">
    <location>
        <begin position="428"/>
        <end position="684"/>
    </location>
</feature>
<dbReference type="Proteomes" id="UP000233767">
    <property type="component" value="Unassembled WGS sequence"/>
</dbReference>
<keyword evidence="15" id="KW-0961">Cell wall biogenesis/degradation</keyword>
<evidence type="ECO:0000259" key="19">
    <source>
        <dbReference type="Pfam" id="PF00905"/>
    </source>
</evidence>
<evidence type="ECO:0000256" key="3">
    <source>
        <dbReference type="ARBA" id="ARBA00007090"/>
    </source>
</evidence>
<proteinExistence type="inferred from homology"/>
<evidence type="ECO:0000256" key="17">
    <source>
        <dbReference type="ARBA" id="ARBA00049902"/>
    </source>
</evidence>
<keyword evidence="6" id="KW-0121">Carboxypeptidase</keyword>
<evidence type="ECO:0000256" key="12">
    <source>
        <dbReference type="ARBA" id="ARBA00022984"/>
    </source>
</evidence>
<sequence>MATKKKNNTQQVKDVAYYNKKFWRIFLYTMGGVVLIFLLASWGLFGSMPSFEELENPESNLATEVISSDGETIGKFYNENRTAIKYSDLPKHLVDALVATEDERFYEHSGIDARGTLRAVTSLGTSGGASTITQQLAKMLFHKEGSRFLPFRMIQKVKEWIIATRLERQYTKQEIIAMYFNKADFVNNAVGIRSAAKVYFGKEPRDLKIEEAAVLVGMLKNPSLYNPIKEKRKELVFKRRNTVLGQMVKNNFLEEAAKESLSKKPLVLDYHPESHNEGIATYFREYLRDFMKTWVKNNPKKDGTEYDIYRDGLKIYTTIDSRMQKYAEEAVDAHLANLQQEFFKQAKTNKNAPFIKLSEAETEKLMDRARRASERWRQMSNQGKSESEIIKSFSIKTDMTVFSWKGERDTVMTPNDSIRYYKHFLQTGVMAMEPKTGFVKAWVGGINYKHFQYDHVGQGARQVGSTFKPFVYAAAIEQQGYSPCDSIIDAPYTIPKGRHNVTETWTPRNSNGTYKGMVTLKYALAQSINTVSAKLIDKVGPDAVIDLVKKLGVKSNIPSQPSIALGAVEITVEDMVAAYSTFANQGVYIKPQVITRIEDKNGVVLYEAVPESHDVLNKDIAYAVIKLLEGVTESGSGGRLRTDGGGFGYEMMTGYPYVLRNPIAGKTGTTQNQSDGWFVGMVPNLATGVWVGNEDRSAHFKSITYGQGAVMALPIWGLFMKKCYADKELNVSKEPFERPANLSIKVDCWKPAVKDTTNVDMEEQNTSEFDF</sequence>